<dbReference type="InterPro" id="IPR007016">
    <property type="entry name" value="O-antigen_ligase-rel_domated"/>
</dbReference>
<evidence type="ECO:0000256" key="1">
    <source>
        <dbReference type="ARBA" id="ARBA00004141"/>
    </source>
</evidence>
<keyword evidence="2 5" id="KW-0812">Transmembrane</keyword>
<evidence type="ECO:0000256" key="3">
    <source>
        <dbReference type="ARBA" id="ARBA00022989"/>
    </source>
</evidence>
<evidence type="ECO:0000313" key="8">
    <source>
        <dbReference type="Proteomes" id="UP000095576"/>
    </source>
</evidence>
<organism evidence="7 8">
    <name type="scientific">Bacteroides thetaiotaomicron</name>
    <dbReference type="NCBI Taxonomy" id="818"/>
    <lineage>
        <taxon>Bacteria</taxon>
        <taxon>Pseudomonadati</taxon>
        <taxon>Bacteroidota</taxon>
        <taxon>Bacteroidia</taxon>
        <taxon>Bacteroidales</taxon>
        <taxon>Bacteroidaceae</taxon>
        <taxon>Bacteroides</taxon>
    </lineage>
</organism>
<protein>
    <submittedName>
        <fullName evidence="7">Lipid A core-O-antigen ligase and related enzymes</fullName>
    </submittedName>
</protein>
<keyword evidence="3 5" id="KW-1133">Transmembrane helix</keyword>
<feature type="transmembrane region" description="Helical" evidence="5">
    <location>
        <begin position="45"/>
        <end position="62"/>
    </location>
</feature>
<reference evidence="7 8" key="1">
    <citation type="submission" date="2015-09" db="EMBL/GenBank/DDBJ databases">
        <authorList>
            <consortium name="Pathogen Informatics"/>
        </authorList>
    </citation>
    <scope>NUCLEOTIDE SEQUENCE [LARGE SCALE GENOMIC DNA]</scope>
    <source>
        <strain evidence="7 8">2789STDY5834899</strain>
    </source>
</reference>
<feature type="transmembrane region" description="Helical" evidence="5">
    <location>
        <begin position="116"/>
        <end position="133"/>
    </location>
</feature>
<dbReference type="GO" id="GO:0016874">
    <property type="term" value="F:ligase activity"/>
    <property type="evidence" value="ECO:0007669"/>
    <property type="project" value="UniProtKB-KW"/>
</dbReference>
<proteinExistence type="predicted"/>
<dbReference type="Pfam" id="PF04932">
    <property type="entry name" value="Wzy_C"/>
    <property type="match status" value="1"/>
</dbReference>
<keyword evidence="4 5" id="KW-0472">Membrane</keyword>
<dbReference type="Proteomes" id="UP000095576">
    <property type="component" value="Unassembled WGS sequence"/>
</dbReference>
<feature type="domain" description="O-antigen ligase-related" evidence="6">
    <location>
        <begin position="79"/>
        <end position="216"/>
    </location>
</feature>
<feature type="transmembrane region" description="Helical" evidence="5">
    <location>
        <begin position="69"/>
        <end position="86"/>
    </location>
</feature>
<dbReference type="SUPFAM" id="SSF48452">
    <property type="entry name" value="TPR-like"/>
    <property type="match status" value="1"/>
</dbReference>
<feature type="transmembrane region" description="Helical" evidence="5">
    <location>
        <begin position="204"/>
        <end position="224"/>
    </location>
</feature>
<feature type="transmembrane region" description="Helical" evidence="5">
    <location>
        <begin position="286"/>
        <end position="303"/>
    </location>
</feature>
<gene>
    <name evidence="7" type="ORF">ERS852511_02426</name>
</gene>
<keyword evidence="7" id="KW-0436">Ligase</keyword>
<evidence type="ECO:0000256" key="4">
    <source>
        <dbReference type="ARBA" id="ARBA00023136"/>
    </source>
</evidence>
<sequence>MNLQIMGICLLILGSVQAVYGLLQYFSLYSSHSIYKVTGTFDNPAGFASCLCFCLPFVAFLISQRNKYIGFAGWIMGGLIVTAVFLSYSRSGIVSIVTICAIVSFERLNCSAWYKYLMIILVSGLLIVPSYLIKRDSADGRLLIWQCGLEMVKDAPWWGHGIRSFEAHYMDYQAQYFKEHGLQNRNAMLADNVKQPFNEYLRILINWGGIGLLLFLSVVGLLIYCYKRNPTTEKHIALYALISVGVFSGFSYPFSYPFTWIVTCLIVLMLVSDCQKQIRIPLWCRNIVYIVVVVGAFLGINWARERFRLEHNWHKAFALALCNSYDEALPYYVSMLHQFYDNPYFLYNYAAVLLENRQYERSLQIALQCRKYWADYDLELMIGEIYQQLNKPKLAEKYYNSASMMCPSRFLPLYKLFHLYKTNGEKERSLAMAEAVISKPMKIKTTTIRMMKREMEREIQKMNMSIKLE</sequence>
<feature type="transmembrane region" description="Helical" evidence="5">
    <location>
        <begin position="236"/>
        <end position="252"/>
    </location>
</feature>
<dbReference type="InterPro" id="IPR051533">
    <property type="entry name" value="WaaL-like"/>
</dbReference>
<evidence type="ECO:0000256" key="2">
    <source>
        <dbReference type="ARBA" id="ARBA00022692"/>
    </source>
</evidence>
<dbReference type="AlphaFoldDB" id="A0A174P4C4"/>
<comment type="subcellular location">
    <subcellularLocation>
        <location evidence="1">Membrane</location>
        <topology evidence="1">Multi-pass membrane protein</topology>
    </subcellularLocation>
</comment>
<dbReference type="InterPro" id="IPR011990">
    <property type="entry name" value="TPR-like_helical_dom_sf"/>
</dbReference>
<dbReference type="PANTHER" id="PTHR37422">
    <property type="entry name" value="TEICHURONIC ACID BIOSYNTHESIS PROTEIN TUAE"/>
    <property type="match status" value="1"/>
</dbReference>
<evidence type="ECO:0000256" key="5">
    <source>
        <dbReference type="SAM" id="Phobius"/>
    </source>
</evidence>
<dbReference type="Gene3D" id="1.25.40.10">
    <property type="entry name" value="Tetratricopeptide repeat domain"/>
    <property type="match status" value="1"/>
</dbReference>
<dbReference type="PANTHER" id="PTHR37422:SF13">
    <property type="entry name" value="LIPOPOLYSACCHARIDE BIOSYNTHESIS PROTEIN PA4999-RELATED"/>
    <property type="match status" value="1"/>
</dbReference>
<name>A0A174P4C4_BACT4</name>
<feature type="transmembrane region" description="Helical" evidence="5">
    <location>
        <begin position="92"/>
        <end position="109"/>
    </location>
</feature>
<accession>A0A174P4C4</accession>
<evidence type="ECO:0000313" key="7">
    <source>
        <dbReference type="EMBL" id="CUP53680.1"/>
    </source>
</evidence>
<dbReference type="EMBL" id="CZAP01000007">
    <property type="protein sequence ID" value="CUP53680.1"/>
    <property type="molecule type" value="Genomic_DNA"/>
</dbReference>
<dbReference type="GO" id="GO:0016020">
    <property type="term" value="C:membrane"/>
    <property type="evidence" value="ECO:0007669"/>
    <property type="project" value="UniProtKB-SubCell"/>
</dbReference>
<evidence type="ECO:0000259" key="6">
    <source>
        <dbReference type="Pfam" id="PF04932"/>
    </source>
</evidence>